<dbReference type="AlphaFoldDB" id="A0A484N1S6"/>
<proteinExistence type="predicted"/>
<feature type="region of interest" description="Disordered" evidence="1">
    <location>
        <begin position="226"/>
        <end position="257"/>
    </location>
</feature>
<protein>
    <submittedName>
        <fullName evidence="2">Uncharacterized protein</fullName>
    </submittedName>
</protein>
<keyword evidence="3" id="KW-1185">Reference proteome</keyword>
<evidence type="ECO:0000313" key="3">
    <source>
        <dbReference type="Proteomes" id="UP000595140"/>
    </source>
</evidence>
<evidence type="ECO:0000256" key="1">
    <source>
        <dbReference type="SAM" id="MobiDB-lite"/>
    </source>
</evidence>
<accession>A0A484N1S6</accession>
<gene>
    <name evidence="2" type="ORF">CCAM_LOCUS36819</name>
</gene>
<reference evidence="2 3" key="1">
    <citation type="submission" date="2018-04" db="EMBL/GenBank/DDBJ databases">
        <authorList>
            <person name="Vogel A."/>
        </authorList>
    </citation>
    <scope>NUCLEOTIDE SEQUENCE [LARGE SCALE GENOMIC DNA]</scope>
</reference>
<sequence>MDWTWHRGRSIRALTSSYSHFGKVVEDYYHLDPIIKRAVMRASSSVVSIITQAGKELLHIGSGTIIEYDEHYGCATVLTSASLLQAPGVAGFLPSDLKRDALPLGNVSVRSPRRQNVAATGSDDSVTLPDAGASSPFQPQVVSAMAPVNQIGALNVAGPSRPPLQRESENITQFLTWWKDEVDKVEEMDDKTVFSLLLNGLHAGNYTKSSSGGPCHISRGLPHGLGFAEAETQDPAKKEAEHGHKPKGKLSRKLKGS</sequence>
<organism evidence="2 3">
    <name type="scientific">Cuscuta campestris</name>
    <dbReference type="NCBI Taxonomy" id="132261"/>
    <lineage>
        <taxon>Eukaryota</taxon>
        <taxon>Viridiplantae</taxon>
        <taxon>Streptophyta</taxon>
        <taxon>Embryophyta</taxon>
        <taxon>Tracheophyta</taxon>
        <taxon>Spermatophyta</taxon>
        <taxon>Magnoliopsida</taxon>
        <taxon>eudicotyledons</taxon>
        <taxon>Gunneridae</taxon>
        <taxon>Pentapetalae</taxon>
        <taxon>asterids</taxon>
        <taxon>lamiids</taxon>
        <taxon>Solanales</taxon>
        <taxon>Convolvulaceae</taxon>
        <taxon>Cuscuteae</taxon>
        <taxon>Cuscuta</taxon>
        <taxon>Cuscuta subgen. Grammica</taxon>
        <taxon>Cuscuta sect. Cleistogrammica</taxon>
    </lineage>
</organism>
<name>A0A484N1S6_9ASTE</name>
<dbReference type="EMBL" id="OOIL02005488">
    <property type="protein sequence ID" value="VFQ95043.1"/>
    <property type="molecule type" value="Genomic_DNA"/>
</dbReference>
<dbReference type="Proteomes" id="UP000595140">
    <property type="component" value="Unassembled WGS sequence"/>
</dbReference>
<evidence type="ECO:0000313" key="2">
    <source>
        <dbReference type="EMBL" id="VFQ95043.1"/>
    </source>
</evidence>
<feature type="compositionally biased region" description="Basic residues" evidence="1">
    <location>
        <begin position="244"/>
        <end position="257"/>
    </location>
</feature>
<feature type="compositionally biased region" description="Basic and acidic residues" evidence="1">
    <location>
        <begin position="234"/>
        <end position="243"/>
    </location>
</feature>